<comment type="caution">
    <text evidence="4">The sequence shown here is derived from an EMBL/GenBank/DDBJ whole genome shotgun (WGS) entry which is preliminary data.</text>
</comment>
<proteinExistence type="inferred from homology"/>
<dbReference type="AlphaFoldDB" id="A0A4V2USP9"/>
<dbReference type="Pfam" id="PF13556">
    <property type="entry name" value="HTH_30"/>
    <property type="match status" value="1"/>
</dbReference>
<keyword evidence="5" id="KW-1185">Reference proteome</keyword>
<dbReference type="PANTHER" id="PTHR33744:SF1">
    <property type="entry name" value="DNA-BINDING TRANSCRIPTIONAL ACTIVATOR ADER"/>
    <property type="match status" value="1"/>
</dbReference>
<sequence length="504" mass="57155">MKFQTLMESISLDFPIQYAANEENSMNITNIEFLDGTQEAFQYGTLYFGHYAQVNEHELPPQCMLAVRFPDADMEMQGNVAFVPEDALYMVFNRCKKMILDRAGIEDLIAELCSQTAGKDLQSLLNFASVRLSNSFIVLDASYKVLATSTVFPITDTLWAGILERGYCTYEFTRSVAQLPGIADMPDKDDAYVVTCQASPIRKLYSKIIHRNKQAGCLVMLEQESQISSLHIEIMPHLSRAVAEMFSHNPAFHMADGSEYENLLYDMLIGAGEKDIHGRIIAANMQFDKTMCALCVQNSRYLGQMHMRSHVSERLKKVLPGTHLVLYEECIAALVPLGDQLQLEADRINQLTTFAHSAFARVGISDSFTDVLKFTKYFAQARQALSLSERIGNASSVCLYERYSFFDLLHRSPHQQLGAYCHPALGRLNRYDQQHETDLYHTLRVYLDQGGNLKRTAEALYIHRNSLAYRLARIREVAAVDLDDQEIRFLLAVAYRIDCFQGMG</sequence>
<dbReference type="EMBL" id="SLZZ01000002">
    <property type="protein sequence ID" value="TCS82282.1"/>
    <property type="molecule type" value="Genomic_DNA"/>
</dbReference>
<name>A0A4V2USP9_9FIRM</name>
<feature type="domain" description="CdaR GGDEF-like" evidence="3">
    <location>
        <begin position="275"/>
        <end position="386"/>
    </location>
</feature>
<protein>
    <submittedName>
        <fullName evidence="4">PucR-like helix-turn-helix protein</fullName>
    </submittedName>
</protein>
<dbReference type="InterPro" id="IPR041522">
    <property type="entry name" value="CdaR_GGDEF"/>
</dbReference>
<comment type="similarity">
    <text evidence="1">Belongs to the CdaR family.</text>
</comment>
<evidence type="ECO:0000259" key="2">
    <source>
        <dbReference type="Pfam" id="PF13556"/>
    </source>
</evidence>
<dbReference type="InterPro" id="IPR051448">
    <property type="entry name" value="CdaR-like_regulators"/>
</dbReference>
<evidence type="ECO:0000256" key="1">
    <source>
        <dbReference type="ARBA" id="ARBA00006754"/>
    </source>
</evidence>
<gene>
    <name evidence="4" type="ORF">EDD59_102149</name>
</gene>
<dbReference type="Gene3D" id="1.10.10.2840">
    <property type="entry name" value="PucR C-terminal helix-turn-helix domain"/>
    <property type="match status" value="1"/>
</dbReference>
<dbReference type="Proteomes" id="UP000295726">
    <property type="component" value="Unassembled WGS sequence"/>
</dbReference>
<dbReference type="Pfam" id="PF17853">
    <property type="entry name" value="GGDEF_2"/>
    <property type="match status" value="1"/>
</dbReference>
<dbReference type="InterPro" id="IPR042070">
    <property type="entry name" value="PucR_C-HTH_sf"/>
</dbReference>
<evidence type="ECO:0000313" key="4">
    <source>
        <dbReference type="EMBL" id="TCS82282.1"/>
    </source>
</evidence>
<evidence type="ECO:0000259" key="3">
    <source>
        <dbReference type="Pfam" id="PF17853"/>
    </source>
</evidence>
<dbReference type="RefSeq" id="WP_132378479.1">
    <property type="nucleotide sequence ID" value="NZ_SLZZ01000002.1"/>
</dbReference>
<organism evidence="4 5">
    <name type="scientific">Muricomes intestini</name>
    <dbReference type="NCBI Taxonomy" id="1796634"/>
    <lineage>
        <taxon>Bacteria</taxon>
        <taxon>Bacillati</taxon>
        <taxon>Bacillota</taxon>
        <taxon>Clostridia</taxon>
        <taxon>Lachnospirales</taxon>
        <taxon>Lachnospiraceae</taxon>
        <taxon>Muricomes</taxon>
    </lineage>
</organism>
<reference evidence="4 5" key="1">
    <citation type="submission" date="2019-03" db="EMBL/GenBank/DDBJ databases">
        <title>Genomic Encyclopedia of Type Strains, Phase IV (KMG-IV): sequencing the most valuable type-strain genomes for metagenomic binning, comparative biology and taxonomic classification.</title>
        <authorList>
            <person name="Goeker M."/>
        </authorList>
    </citation>
    <scope>NUCLEOTIDE SEQUENCE [LARGE SCALE GENOMIC DNA]</scope>
    <source>
        <strain evidence="4 5">DSM 29489</strain>
    </source>
</reference>
<dbReference type="InterPro" id="IPR025736">
    <property type="entry name" value="PucR_C-HTH_dom"/>
</dbReference>
<dbReference type="PANTHER" id="PTHR33744">
    <property type="entry name" value="CARBOHYDRATE DIACID REGULATOR"/>
    <property type="match status" value="1"/>
</dbReference>
<evidence type="ECO:0000313" key="5">
    <source>
        <dbReference type="Proteomes" id="UP000295726"/>
    </source>
</evidence>
<accession>A0A4V2USP9</accession>
<dbReference type="OrthoDB" id="212459at2"/>
<feature type="domain" description="PucR C-terminal helix-turn-helix" evidence="2">
    <location>
        <begin position="439"/>
        <end position="497"/>
    </location>
</feature>